<dbReference type="AlphaFoldDB" id="A0A852P918"/>
<keyword evidence="10" id="KW-0807">Transducer</keyword>
<evidence type="ECO:0000313" key="14">
    <source>
        <dbReference type="Proteomes" id="UP000658642"/>
    </source>
</evidence>
<organism evidence="13 14">
    <name type="scientific">Atrichornis clamosus</name>
    <dbReference type="NCBI Taxonomy" id="449594"/>
    <lineage>
        <taxon>Eukaryota</taxon>
        <taxon>Metazoa</taxon>
        <taxon>Chordata</taxon>
        <taxon>Craniata</taxon>
        <taxon>Vertebrata</taxon>
        <taxon>Euteleostomi</taxon>
        <taxon>Archelosauria</taxon>
        <taxon>Archosauria</taxon>
        <taxon>Dinosauria</taxon>
        <taxon>Saurischia</taxon>
        <taxon>Theropoda</taxon>
        <taxon>Coelurosauria</taxon>
        <taxon>Aves</taxon>
        <taxon>Neognathae</taxon>
        <taxon>Neoaves</taxon>
        <taxon>Telluraves</taxon>
        <taxon>Australaves</taxon>
        <taxon>Passeriformes</taxon>
        <taxon>Menuridae</taxon>
        <taxon>Atrichornis</taxon>
    </lineage>
</organism>
<keyword evidence="9" id="KW-0675">Receptor</keyword>
<keyword evidence="2" id="KW-1003">Cell membrane</keyword>
<feature type="transmembrane region" description="Helical" evidence="11">
    <location>
        <begin position="58"/>
        <end position="77"/>
    </location>
</feature>
<dbReference type="Gene3D" id="1.20.1070.10">
    <property type="entry name" value="Rhodopsin 7-helix transmembrane proteins"/>
    <property type="match status" value="1"/>
</dbReference>
<evidence type="ECO:0000256" key="8">
    <source>
        <dbReference type="ARBA" id="ARBA00023136"/>
    </source>
</evidence>
<keyword evidence="5" id="KW-0552">Olfaction</keyword>
<gene>
    <name evidence="13" type="primary">Or12d3</name>
    <name evidence="13" type="ORF">ATRCLA_R08940</name>
</gene>
<dbReference type="GO" id="GO:0004984">
    <property type="term" value="F:olfactory receptor activity"/>
    <property type="evidence" value="ECO:0007669"/>
    <property type="project" value="InterPro"/>
</dbReference>
<feature type="transmembrane region" description="Helical" evidence="11">
    <location>
        <begin position="237"/>
        <end position="255"/>
    </location>
</feature>
<dbReference type="FunFam" id="1.20.1070.10:FF:000001">
    <property type="entry name" value="Olfactory receptor"/>
    <property type="match status" value="1"/>
</dbReference>
<evidence type="ECO:0000256" key="1">
    <source>
        <dbReference type="ARBA" id="ARBA00004651"/>
    </source>
</evidence>
<name>A0A852P918_9PASS</name>
<evidence type="ECO:0000256" key="4">
    <source>
        <dbReference type="ARBA" id="ARBA00022692"/>
    </source>
</evidence>
<evidence type="ECO:0000256" key="2">
    <source>
        <dbReference type="ARBA" id="ARBA00022475"/>
    </source>
</evidence>
<dbReference type="PROSITE" id="PS50262">
    <property type="entry name" value="G_PROTEIN_RECEP_F1_2"/>
    <property type="match status" value="1"/>
</dbReference>
<dbReference type="Pfam" id="PF13853">
    <property type="entry name" value="7tm_4"/>
    <property type="match status" value="1"/>
</dbReference>
<dbReference type="InterPro" id="IPR017452">
    <property type="entry name" value="GPCR_Rhodpsn_7TM"/>
</dbReference>
<dbReference type="SUPFAM" id="SSF81321">
    <property type="entry name" value="Family A G protein-coupled receptor-like"/>
    <property type="match status" value="1"/>
</dbReference>
<evidence type="ECO:0000259" key="12">
    <source>
        <dbReference type="PROSITE" id="PS50262"/>
    </source>
</evidence>
<feature type="domain" description="G-protein coupled receptors family 1 profile" evidence="12">
    <location>
        <begin position="40"/>
        <end position="290"/>
    </location>
</feature>
<keyword evidence="3" id="KW-0716">Sensory transduction</keyword>
<evidence type="ECO:0000256" key="10">
    <source>
        <dbReference type="ARBA" id="ARBA00023224"/>
    </source>
</evidence>
<keyword evidence="4 11" id="KW-0812">Transmembrane</keyword>
<dbReference type="EMBL" id="WBMZ01009802">
    <property type="protein sequence ID" value="NXY20635.1"/>
    <property type="molecule type" value="Genomic_DNA"/>
</dbReference>
<evidence type="ECO:0000256" key="9">
    <source>
        <dbReference type="ARBA" id="ARBA00023170"/>
    </source>
</evidence>
<evidence type="ECO:0000256" key="11">
    <source>
        <dbReference type="SAM" id="Phobius"/>
    </source>
</evidence>
<dbReference type="PANTHER" id="PTHR26452">
    <property type="entry name" value="OLFACTORY RECEPTOR"/>
    <property type="match status" value="1"/>
</dbReference>
<dbReference type="GO" id="GO:0004930">
    <property type="term" value="F:G protein-coupled receptor activity"/>
    <property type="evidence" value="ECO:0007669"/>
    <property type="project" value="UniProtKB-KW"/>
</dbReference>
<dbReference type="OrthoDB" id="6145535at2759"/>
<feature type="non-terminal residue" evidence="13">
    <location>
        <position position="309"/>
    </location>
</feature>
<reference evidence="13" key="1">
    <citation type="submission" date="2020-02" db="EMBL/GenBank/DDBJ databases">
        <title>Bird 10,000 Genomes (B10K) Project - Family phase.</title>
        <authorList>
            <person name="Zhang G."/>
        </authorList>
    </citation>
    <scope>NUCLEOTIDE SEQUENCE</scope>
    <source>
        <strain evidence="13">B10K-DU-029-61</strain>
        <tissue evidence="13">Blood</tissue>
    </source>
</reference>
<sequence length="309" mass="34367">AMLNQTEVREFFLLGITSMQGLQHFFFTSFLLLCLATLLGNGVIVTVVVSETWLHTPVYLFLGNLSCLDILYSTVTVPKMLTGFLFGHQPISFAGCLAQLHFFHLLGSAKAILLAGMAFDRCVAICSPLHYALVVSPWTCLLLALASWATGFIHATMHSVMTSQLSFCGHNHIHHFFCDIKPLLNLACSRTSLNMTLLNVVTTLIVLGPFTLIVPSYIYIISFLVYKVQSQEGRRKLFSTCDSQLTVVALFYISVLFNYTPPPSGDSTKRDIEVTLIYSAVTQALNPLIYTLRNKEVKTAVKKTLGRKR</sequence>
<keyword evidence="7" id="KW-0297">G-protein coupled receptor</keyword>
<evidence type="ECO:0000256" key="7">
    <source>
        <dbReference type="ARBA" id="ARBA00023040"/>
    </source>
</evidence>
<dbReference type="InterPro" id="IPR000725">
    <property type="entry name" value="Olfact_rcpt"/>
</dbReference>
<feature type="transmembrane region" description="Helical" evidence="11">
    <location>
        <begin position="25"/>
        <end position="49"/>
    </location>
</feature>
<keyword evidence="14" id="KW-1185">Reference proteome</keyword>
<feature type="transmembrane region" description="Helical" evidence="11">
    <location>
        <begin position="275"/>
        <end position="292"/>
    </location>
</feature>
<keyword evidence="6 11" id="KW-1133">Transmembrane helix</keyword>
<dbReference type="InterPro" id="IPR050516">
    <property type="entry name" value="Olfactory_GPCR"/>
</dbReference>
<evidence type="ECO:0000256" key="3">
    <source>
        <dbReference type="ARBA" id="ARBA00022606"/>
    </source>
</evidence>
<protein>
    <submittedName>
        <fullName evidence="13">O12D3 protein</fullName>
    </submittedName>
</protein>
<accession>A0A852P918</accession>
<feature type="transmembrane region" description="Helical" evidence="11">
    <location>
        <begin position="200"/>
        <end position="225"/>
    </location>
</feature>
<comment type="caution">
    <text evidence="13">The sequence shown here is derived from an EMBL/GenBank/DDBJ whole genome shotgun (WGS) entry which is preliminary data.</text>
</comment>
<evidence type="ECO:0000313" key="13">
    <source>
        <dbReference type="EMBL" id="NXY20635.1"/>
    </source>
</evidence>
<evidence type="ECO:0000256" key="5">
    <source>
        <dbReference type="ARBA" id="ARBA00022725"/>
    </source>
</evidence>
<comment type="subcellular location">
    <subcellularLocation>
        <location evidence="1">Cell membrane</location>
        <topology evidence="1">Multi-pass membrane protein</topology>
    </subcellularLocation>
</comment>
<proteinExistence type="predicted"/>
<keyword evidence="8 11" id="KW-0472">Membrane</keyword>
<dbReference type="PRINTS" id="PR00237">
    <property type="entry name" value="GPCRRHODOPSN"/>
</dbReference>
<evidence type="ECO:0000256" key="6">
    <source>
        <dbReference type="ARBA" id="ARBA00022989"/>
    </source>
</evidence>
<feature type="non-terminal residue" evidence="13">
    <location>
        <position position="1"/>
    </location>
</feature>
<feature type="transmembrane region" description="Helical" evidence="11">
    <location>
        <begin position="97"/>
        <end position="119"/>
    </location>
</feature>
<dbReference type="GO" id="GO:0005886">
    <property type="term" value="C:plasma membrane"/>
    <property type="evidence" value="ECO:0007669"/>
    <property type="project" value="UniProtKB-SubCell"/>
</dbReference>
<dbReference type="InterPro" id="IPR000276">
    <property type="entry name" value="GPCR_Rhodpsn"/>
</dbReference>
<dbReference type="PRINTS" id="PR00245">
    <property type="entry name" value="OLFACTORYR"/>
</dbReference>
<dbReference type="Proteomes" id="UP000658642">
    <property type="component" value="Unassembled WGS sequence"/>
</dbReference>
<feature type="transmembrane region" description="Helical" evidence="11">
    <location>
        <begin position="131"/>
        <end position="153"/>
    </location>
</feature>